<dbReference type="SUPFAM" id="SSF56601">
    <property type="entry name" value="beta-lactamase/transpeptidase-like"/>
    <property type="match status" value="1"/>
</dbReference>
<dbReference type="PANTHER" id="PTHR43283">
    <property type="entry name" value="BETA-LACTAMASE-RELATED"/>
    <property type="match status" value="1"/>
</dbReference>
<organism evidence="3 4">
    <name type="scientific">Halonatronomonas betaini</name>
    <dbReference type="NCBI Taxonomy" id="2778430"/>
    <lineage>
        <taxon>Bacteria</taxon>
        <taxon>Bacillati</taxon>
        <taxon>Bacillota</taxon>
        <taxon>Clostridia</taxon>
        <taxon>Halanaerobiales</taxon>
        <taxon>Halarsenatibacteraceae</taxon>
        <taxon>Halonatronomonas</taxon>
    </lineage>
</organism>
<proteinExistence type="predicted"/>
<evidence type="ECO:0000313" key="4">
    <source>
        <dbReference type="Proteomes" id="UP000621436"/>
    </source>
</evidence>
<evidence type="ECO:0000256" key="1">
    <source>
        <dbReference type="ARBA" id="ARBA00022801"/>
    </source>
</evidence>
<dbReference type="InterPro" id="IPR001466">
    <property type="entry name" value="Beta-lactam-related"/>
</dbReference>
<dbReference type="GO" id="GO:0016787">
    <property type="term" value="F:hydrolase activity"/>
    <property type="evidence" value="ECO:0007669"/>
    <property type="project" value="UniProtKB-KW"/>
</dbReference>
<dbReference type="EMBL" id="JADPIE010000007">
    <property type="protein sequence ID" value="MBF8437829.1"/>
    <property type="molecule type" value="Genomic_DNA"/>
</dbReference>
<feature type="domain" description="Beta-lactamase-related" evidence="2">
    <location>
        <begin position="40"/>
        <end position="368"/>
    </location>
</feature>
<dbReference type="PANTHER" id="PTHR43283:SF11">
    <property type="entry name" value="BETA-LACTAMASE-RELATED DOMAIN-CONTAINING PROTEIN"/>
    <property type="match status" value="1"/>
</dbReference>
<evidence type="ECO:0000313" key="3">
    <source>
        <dbReference type="EMBL" id="MBF8437829.1"/>
    </source>
</evidence>
<sequence>MRNYFKKQVSRKGKASKISSSKKARDYNLKLDKVACNEINQFMETAVESGVFPGAVLGIAQGDKLIYSQAFGRKSYDDDSRVKLDTVYDLASLTKVLITTTGIMQLNETGRLNLHDYLKDFFPEISKELEDIRVDQLMTHTSGLPAIVQLWKEPGDKEAVLEYLLNLEPEAEPGQQIVYSDPNFLLLGFIIEKILGLSLDEYAREYIIGPAGLKKTGFNPLDNIEDLTKENIAPTEYCDWREKQIHGEVHDENCAFLDGVSGQAGLFSNVNDLVKLVAMIFNQDEKEINLLSPASSRILARTYTRKNGERRGLGWDKGGNIRSSSGIYFGSKASGHTGFTGTSIWTLPESGLTVILLSNRVNGGRENQEIIKLRPRLHNLIYSLLSEDNHNTEPIGFQIARDNDNNDFSSGLKER</sequence>
<gene>
    <name evidence="3" type="ORF">I0Q91_12095</name>
</gene>
<dbReference type="InterPro" id="IPR050789">
    <property type="entry name" value="Diverse_Enzym_Activities"/>
</dbReference>
<name>A0A931AW86_9FIRM</name>
<dbReference type="RefSeq" id="WP_270454858.1">
    <property type="nucleotide sequence ID" value="NZ_JADPIE010000007.1"/>
</dbReference>
<protein>
    <submittedName>
        <fullName evidence="3">Beta-lactamase family protein</fullName>
    </submittedName>
</protein>
<evidence type="ECO:0000259" key="2">
    <source>
        <dbReference type="Pfam" id="PF00144"/>
    </source>
</evidence>
<dbReference type="AlphaFoldDB" id="A0A931AW86"/>
<keyword evidence="1" id="KW-0378">Hydrolase</keyword>
<keyword evidence="4" id="KW-1185">Reference proteome</keyword>
<comment type="caution">
    <text evidence="3">The sequence shown here is derived from an EMBL/GenBank/DDBJ whole genome shotgun (WGS) entry which is preliminary data.</text>
</comment>
<dbReference type="InterPro" id="IPR012338">
    <property type="entry name" value="Beta-lactam/transpept-like"/>
</dbReference>
<dbReference type="Pfam" id="PF00144">
    <property type="entry name" value="Beta-lactamase"/>
    <property type="match status" value="1"/>
</dbReference>
<reference evidence="3" key="1">
    <citation type="submission" date="2020-11" db="EMBL/GenBank/DDBJ databases">
        <title>Halonatronomonas betainensis gen. nov., sp. nov. a novel haloalkaliphilic representative of the family Halanaerobiacae capable of betaine degradation.</title>
        <authorList>
            <person name="Boltyanskaya Y."/>
            <person name="Kevbrin V."/>
            <person name="Detkova E."/>
            <person name="Grouzdev D.S."/>
            <person name="Koziaeva V."/>
            <person name="Zhilina T."/>
        </authorList>
    </citation>
    <scope>NUCLEOTIDE SEQUENCE</scope>
    <source>
        <strain evidence="3">Z-7014</strain>
    </source>
</reference>
<dbReference type="Proteomes" id="UP000621436">
    <property type="component" value="Unassembled WGS sequence"/>
</dbReference>
<accession>A0A931AW86</accession>
<dbReference type="Gene3D" id="3.40.710.10">
    <property type="entry name" value="DD-peptidase/beta-lactamase superfamily"/>
    <property type="match status" value="1"/>
</dbReference>